<gene>
    <name evidence="2" type="ORF">GU927_013740</name>
</gene>
<organism evidence="2 3">
    <name type="scientific">Paragemmobacter amnigenus</name>
    <dbReference type="NCBI Taxonomy" id="2852097"/>
    <lineage>
        <taxon>Bacteria</taxon>
        <taxon>Pseudomonadati</taxon>
        <taxon>Pseudomonadota</taxon>
        <taxon>Alphaproteobacteria</taxon>
        <taxon>Rhodobacterales</taxon>
        <taxon>Paracoccaceae</taxon>
        <taxon>Paragemmobacter</taxon>
    </lineage>
</organism>
<comment type="caution">
    <text evidence="2">The sequence shown here is derived from an EMBL/GenBank/DDBJ whole genome shotgun (WGS) entry which is preliminary data.</text>
</comment>
<keyword evidence="1" id="KW-0812">Transmembrane</keyword>
<protein>
    <submittedName>
        <fullName evidence="2">DUF4274 domain-containing protein</fullName>
    </submittedName>
</protein>
<dbReference type="Proteomes" id="UP000731907">
    <property type="component" value="Unassembled WGS sequence"/>
</dbReference>
<dbReference type="RefSeq" id="WP_161763014.1">
    <property type="nucleotide sequence ID" value="NZ_JAAATX020000009.1"/>
</dbReference>
<keyword evidence="3" id="KW-1185">Reference proteome</keyword>
<proteinExistence type="predicted"/>
<feature type="transmembrane region" description="Helical" evidence="1">
    <location>
        <begin position="33"/>
        <end position="51"/>
    </location>
</feature>
<evidence type="ECO:0000313" key="2">
    <source>
        <dbReference type="EMBL" id="MBU9698909.1"/>
    </source>
</evidence>
<accession>A0ABS6J7S5</accession>
<dbReference type="EMBL" id="JAAATX020000009">
    <property type="protein sequence ID" value="MBU9698909.1"/>
    <property type="molecule type" value="Genomic_DNA"/>
</dbReference>
<evidence type="ECO:0000256" key="1">
    <source>
        <dbReference type="SAM" id="Phobius"/>
    </source>
</evidence>
<sequence>MLRFLDPLFGIGLIALSLSGLLAIPSDTPASGIARIAFAVLAPVTIVLFVVRRRERAKVGMGLMKPGTPGLGKRQHTAMTAVVVNNMMMVKSHPHAKGTDRYVVAMEISRLSAEWSAKRKAGRQTDAELHSLYLLQSYALDTGPEERRQSLLNDVADTAPFLALRKKVEDIRGKGASDRQAHDEWKAAVGNTKMGHLLKDGWIAFLQSLPHPDPYLWHGVATDFHEINHRGRLDAAFWILEQPECDRATASDFIRGFVATELFEIAAKSNDAPRLTKFHEVIKRYNSGYYVWFGIAPDGGDITPIAERIDGPFDDKAVAAMLNRISHATGISAPTAPIGLLAIDDTPNKPMPGLVRSPYDFWDDAGLHLRYPGRVWRKTSALQ</sequence>
<reference evidence="2 3" key="1">
    <citation type="submission" date="2021-06" db="EMBL/GenBank/DDBJ databases">
        <title>Rhodobacteraceae bacterium strain HSP-20.</title>
        <authorList>
            <person name="Chen W.-M."/>
        </authorList>
    </citation>
    <scope>NUCLEOTIDE SEQUENCE [LARGE SCALE GENOMIC DNA]</scope>
    <source>
        <strain evidence="2 3">HSP-20</strain>
    </source>
</reference>
<keyword evidence="1" id="KW-1133">Transmembrane helix</keyword>
<evidence type="ECO:0000313" key="3">
    <source>
        <dbReference type="Proteomes" id="UP000731907"/>
    </source>
</evidence>
<name>A0ABS6J7S5_9RHOB</name>
<keyword evidence="1" id="KW-0472">Membrane</keyword>